<dbReference type="Proteomes" id="UP001223390">
    <property type="component" value="Unassembled WGS sequence"/>
</dbReference>
<dbReference type="InterPro" id="IPR016181">
    <property type="entry name" value="Acyl_CoA_acyltransferase"/>
</dbReference>
<dbReference type="Gene3D" id="3.40.630.30">
    <property type="match status" value="1"/>
</dbReference>
<dbReference type="PANTHER" id="PTHR13947:SF37">
    <property type="entry name" value="LD18367P"/>
    <property type="match status" value="1"/>
</dbReference>
<keyword evidence="1" id="KW-0808">Transferase</keyword>
<name>A0ABT7GUG9_9ACTN</name>
<keyword evidence="4" id="KW-1185">Reference proteome</keyword>
<dbReference type="PANTHER" id="PTHR13947">
    <property type="entry name" value="GNAT FAMILY N-ACETYLTRANSFERASE"/>
    <property type="match status" value="1"/>
</dbReference>
<dbReference type="InterPro" id="IPR050769">
    <property type="entry name" value="NAT_camello-type"/>
</dbReference>
<evidence type="ECO:0000259" key="2">
    <source>
        <dbReference type="PROSITE" id="PS51186"/>
    </source>
</evidence>
<comment type="caution">
    <text evidence="3">The sequence shown here is derived from an EMBL/GenBank/DDBJ whole genome shotgun (WGS) entry which is preliminary data.</text>
</comment>
<evidence type="ECO:0000313" key="4">
    <source>
        <dbReference type="Proteomes" id="UP001223390"/>
    </source>
</evidence>
<dbReference type="PROSITE" id="PS51186">
    <property type="entry name" value="GNAT"/>
    <property type="match status" value="1"/>
</dbReference>
<sequence>MALATEDDREFLRSIFASSLDPFYDGDHEAHADRVLDAHLAAGTDSYGHFSVAQRTFVLWSDGSPQAQRLGVLHLAVKRQGTVKISPLILVPSHRRRDGLGSVLLRTALDFAWEQGARQIYCTVAAENAPAITFFTRHGFRLAGESPSQYKPGMTELILYRGLVAADGESQRDLHMRLFGDGDAAAVRELILDSMPGAFQGVDDDWVRALFDGHDRRFGEDLNQKYKIIYVAVDSSGAIQGTVAAGPKKGAPVKLMPLCAKSPEAFGFMLDEIPRLFGTLGRKLYTHLPASPATTALMQGGGWRLEGLMPAAYHPDWCTVQWSLSL</sequence>
<dbReference type="Pfam" id="PF00583">
    <property type="entry name" value="Acetyltransf_1"/>
    <property type="match status" value="1"/>
</dbReference>
<organism evidence="3 4">
    <name type="scientific">Streptomyces katrae</name>
    <dbReference type="NCBI Taxonomy" id="68223"/>
    <lineage>
        <taxon>Bacteria</taxon>
        <taxon>Bacillati</taxon>
        <taxon>Actinomycetota</taxon>
        <taxon>Actinomycetes</taxon>
        <taxon>Kitasatosporales</taxon>
        <taxon>Streptomycetaceae</taxon>
        <taxon>Streptomyces</taxon>
    </lineage>
</organism>
<dbReference type="InterPro" id="IPR000182">
    <property type="entry name" value="GNAT_dom"/>
</dbReference>
<protein>
    <submittedName>
        <fullName evidence="3">GNAT family N-acetyltransferase</fullName>
    </submittedName>
</protein>
<evidence type="ECO:0000256" key="1">
    <source>
        <dbReference type="ARBA" id="ARBA00022679"/>
    </source>
</evidence>
<gene>
    <name evidence="3" type="ORF">QEZ40_001923</name>
</gene>
<dbReference type="EMBL" id="JASITI010000018">
    <property type="protein sequence ID" value="MDK9497267.1"/>
    <property type="molecule type" value="Genomic_DNA"/>
</dbReference>
<reference evidence="3 4" key="1">
    <citation type="submission" date="2023-05" db="EMBL/GenBank/DDBJ databases">
        <title>Sequencing and Assembly of Streptomyces sp. NP73.</title>
        <authorList>
            <person name="Konwar A.N."/>
            <person name="Saikia K."/>
            <person name="Thakur D."/>
        </authorList>
    </citation>
    <scope>NUCLEOTIDE SEQUENCE [LARGE SCALE GENOMIC DNA]</scope>
    <source>
        <strain evidence="3 4">NP73</strain>
    </source>
</reference>
<dbReference type="SUPFAM" id="SSF55729">
    <property type="entry name" value="Acyl-CoA N-acyltransferases (Nat)"/>
    <property type="match status" value="1"/>
</dbReference>
<dbReference type="RefSeq" id="WP_185911189.1">
    <property type="nucleotide sequence ID" value="NZ_JASITI010000018.1"/>
</dbReference>
<evidence type="ECO:0000313" key="3">
    <source>
        <dbReference type="EMBL" id="MDK9497267.1"/>
    </source>
</evidence>
<accession>A0ABT7GUG9</accession>
<dbReference type="CDD" id="cd04301">
    <property type="entry name" value="NAT_SF"/>
    <property type="match status" value="1"/>
</dbReference>
<proteinExistence type="predicted"/>
<feature type="domain" description="N-acetyltransferase" evidence="2">
    <location>
        <begin position="1"/>
        <end position="162"/>
    </location>
</feature>